<dbReference type="Pfam" id="PF01381">
    <property type="entry name" value="HTH_3"/>
    <property type="match status" value="1"/>
</dbReference>
<gene>
    <name evidence="2" type="ORF">J2T10_001945</name>
</gene>
<dbReference type="Gene3D" id="1.10.260.40">
    <property type="entry name" value="lambda repressor-like DNA-binding domains"/>
    <property type="match status" value="1"/>
</dbReference>
<dbReference type="CDD" id="cd00093">
    <property type="entry name" value="HTH_XRE"/>
    <property type="match status" value="1"/>
</dbReference>
<dbReference type="RefSeq" id="WP_079581508.1">
    <property type="nucleotide sequence ID" value="NZ_BDDW01000006.1"/>
</dbReference>
<dbReference type="EMBL" id="JAUSSW010000004">
    <property type="protein sequence ID" value="MDQ0102299.1"/>
    <property type="molecule type" value="Genomic_DNA"/>
</dbReference>
<accession>A0ABT9TM42</accession>
<proteinExistence type="predicted"/>
<feature type="domain" description="HTH cro/C1-type" evidence="1">
    <location>
        <begin position="22"/>
        <end position="75"/>
    </location>
</feature>
<protein>
    <submittedName>
        <fullName evidence="2">Transcriptional regulator with XRE-family HTH domain</fullName>
    </submittedName>
</protein>
<sequence>MEHPDETPFYRAVDGPSLGRAISESRKEAGLTQQELATRLRVTRGTIVRLERGEAVSLVVAMNAIRTLGRDVALVPRFSKLQVRP</sequence>
<dbReference type="PROSITE" id="PS50943">
    <property type="entry name" value="HTH_CROC1"/>
    <property type="match status" value="1"/>
</dbReference>
<dbReference type="GeneID" id="84016942"/>
<keyword evidence="3" id="KW-1185">Reference proteome</keyword>
<dbReference type="InterPro" id="IPR001387">
    <property type="entry name" value="Cro/C1-type_HTH"/>
</dbReference>
<dbReference type="SMART" id="SM00530">
    <property type="entry name" value="HTH_XRE"/>
    <property type="match status" value="1"/>
</dbReference>
<reference evidence="2 3" key="1">
    <citation type="submission" date="2023-07" db="EMBL/GenBank/DDBJ databases">
        <title>Sorghum-associated microbial communities from plants grown in Nebraska, USA.</title>
        <authorList>
            <person name="Schachtman D."/>
        </authorList>
    </citation>
    <scope>NUCLEOTIDE SEQUENCE [LARGE SCALE GENOMIC DNA]</scope>
    <source>
        <strain evidence="2 3">CC523</strain>
    </source>
</reference>
<dbReference type="SUPFAM" id="SSF47413">
    <property type="entry name" value="lambda repressor-like DNA-binding domains"/>
    <property type="match status" value="1"/>
</dbReference>
<dbReference type="InterPro" id="IPR010982">
    <property type="entry name" value="Lambda_DNA-bd_dom_sf"/>
</dbReference>
<comment type="caution">
    <text evidence="2">The sequence shown here is derived from an EMBL/GenBank/DDBJ whole genome shotgun (WGS) entry which is preliminary data.</text>
</comment>
<dbReference type="Proteomes" id="UP001244563">
    <property type="component" value="Unassembled WGS sequence"/>
</dbReference>
<organism evidence="2 3">
    <name type="scientific">Paenarthrobacter nicotinovorans</name>
    <name type="common">Arthrobacter nicotinovorans</name>
    <dbReference type="NCBI Taxonomy" id="29320"/>
    <lineage>
        <taxon>Bacteria</taxon>
        <taxon>Bacillati</taxon>
        <taxon>Actinomycetota</taxon>
        <taxon>Actinomycetes</taxon>
        <taxon>Micrococcales</taxon>
        <taxon>Micrococcaceae</taxon>
        <taxon>Paenarthrobacter</taxon>
    </lineage>
</organism>
<name>A0ABT9TM42_PAENI</name>
<evidence type="ECO:0000313" key="2">
    <source>
        <dbReference type="EMBL" id="MDQ0102299.1"/>
    </source>
</evidence>
<evidence type="ECO:0000259" key="1">
    <source>
        <dbReference type="PROSITE" id="PS50943"/>
    </source>
</evidence>
<evidence type="ECO:0000313" key="3">
    <source>
        <dbReference type="Proteomes" id="UP001244563"/>
    </source>
</evidence>